<keyword evidence="9" id="KW-1185">Reference proteome</keyword>
<feature type="transmembrane region" description="Helical" evidence="3">
    <location>
        <begin position="23"/>
        <end position="42"/>
    </location>
</feature>
<evidence type="ECO:0000259" key="7">
    <source>
        <dbReference type="Pfam" id="PF25967"/>
    </source>
</evidence>
<keyword evidence="3" id="KW-0812">Transmembrane</keyword>
<dbReference type="AlphaFoldDB" id="A0A4Q9VJ60"/>
<reference evidence="8 9" key="1">
    <citation type="submission" date="2019-02" db="EMBL/GenBank/DDBJ databases">
        <title>Siculibacillus lacustris gen. nov., sp. nov., a new rosette-forming bacterium isolated from a freshwater crater lake (Lake St. Ana, Romania).</title>
        <authorList>
            <person name="Felfoldi T."/>
            <person name="Marton Z."/>
            <person name="Szabo A."/>
            <person name="Mentes A."/>
            <person name="Boka K."/>
            <person name="Marialigeti K."/>
            <person name="Mathe I."/>
            <person name="Koncz M."/>
            <person name="Schumann P."/>
            <person name="Toth E."/>
        </authorList>
    </citation>
    <scope>NUCLEOTIDE SEQUENCE [LARGE SCALE GENOMIC DNA]</scope>
    <source>
        <strain evidence="8 9">SA-279</strain>
    </source>
</reference>
<dbReference type="NCBIfam" id="TIGR01730">
    <property type="entry name" value="RND_mfp"/>
    <property type="match status" value="1"/>
</dbReference>
<keyword evidence="3" id="KW-0472">Membrane</keyword>
<dbReference type="InterPro" id="IPR058627">
    <property type="entry name" value="MdtA-like_C"/>
</dbReference>
<feature type="domain" description="Multidrug resistance protein MdtA-like alpha-helical hairpin" evidence="4">
    <location>
        <begin position="134"/>
        <end position="201"/>
    </location>
</feature>
<dbReference type="Gene3D" id="2.40.420.20">
    <property type="match status" value="1"/>
</dbReference>
<comment type="subcellular location">
    <subcellularLocation>
        <location evidence="1">Cell envelope</location>
    </subcellularLocation>
</comment>
<dbReference type="Pfam" id="PF25876">
    <property type="entry name" value="HH_MFP_RND"/>
    <property type="match status" value="1"/>
</dbReference>
<keyword evidence="3" id="KW-1133">Transmembrane helix</keyword>
<dbReference type="EMBL" id="SJFN01000030">
    <property type="protein sequence ID" value="TBW34845.1"/>
    <property type="molecule type" value="Genomic_DNA"/>
</dbReference>
<dbReference type="InterPro" id="IPR058626">
    <property type="entry name" value="MdtA-like_b-barrel"/>
</dbReference>
<evidence type="ECO:0000259" key="5">
    <source>
        <dbReference type="Pfam" id="PF25917"/>
    </source>
</evidence>
<evidence type="ECO:0000256" key="3">
    <source>
        <dbReference type="SAM" id="Phobius"/>
    </source>
</evidence>
<comment type="caution">
    <text evidence="8">The sequence shown here is derived from an EMBL/GenBank/DDBJ whole genome shotgun (WGS) entry which is preliminary data.</text>
</comment>
<organism evidence="8 9">
    <name type="scientific">Siculibacillus lacustris</name>
    <dbReference type="NCBI Taxonomy" id="1549641"/>
    <lineage>
        <taxon>Bacteria</taxon>
        <taxon>Pseudomonadati</taxon>
        <taxon>Pseudomonadota</taxon>
        <taxon>Alphaproteobacteria</taxon>
        <taxon>Hyphomicrobiales</taxon>
        <taxon>Ancalomicrobiaceae</taxon>
        <taxon>Siculibacillus</taxon>
    </lineage>
</organism>
<dbReference type="OrthoDB" id="9816569at2"/>
<dbReference type="Gene3D" id="1.10.287.470">
    <property type="entry name" value="Helix hairpin bin"/>
    <property type="match status" value="1"/>
</dbReference>
<dbReference type="GO" id="GO:0030313">
    <property type="term" value="C:cell envelope"/>
    <property type="evidence" value="ECO:0007669"/>
    <property type="project" value="UniProtKB-SubCell"/>
</dbReference>
<dbReference type="InterPro" id="IPR058624">
    <property type="entry name" value="MdtA-like_HH"/>
</dbReference>
<dbReference type="Pfam" id="PF25944">
    <property type="entry name" value="Beta-barrel_RND"/>
    <property type="match status" value="1"/>
</dbReference>
<evidence type="ECO:0000256" key="1">
    <source>
        <dbReference type="ARBA" id="ARBA00004196"/>
    </source>
</evidence>
<dbReference type="GO" id="GO:0005886">
    <property type="term" value="C:plasma membrane"/>
    <property type="evidence" value="ECO:0007669"/>
    <property type="project" value="TreeGrafter"/>
</dbReference>
<dbReference type="GO" id="GO:0046677">
    <property type="term" value="P:response to antibiotic"/>
    <property type="evidence" value="ECO:0007669"/>
    <property type="project" value="TreeGrafter"/>
</dbReference>
<evidence type="ECO:0000259" key="6">
    <source>
        <dbReference type="Pfam" id="PF25944"/>
    </source>
</evidence>
<evidence type="ECO:0000313" key="8">
    <source>
        <dbReference type="EMBL" id="TBW34845.1"/>
    </source>
</evidence>
<dbReference type="Gene3D" id="2.40.50.100">
    <property type="match status" value="1"/>
</dbReference>
<dbReference type="GO" id="GO:0022857">
    <property type="term" value="F:transmembrane transporter activity"/>
    <property type="evidence" value="ECO:0007669"/>
    <property type="project" value="InterPro"/>
</dbReference>
<dbReference type="PANTHER" id="PTHR30158:SF10">
    <property type="entry name" value="CATION EFFLUX PUMP"/>
    <property type="match status" value="1"/>
</dbReference>
<feature type="domain" description="Multidrug resistance protein MdtA-like C-terminal permuted SH3" evidence="7">
    <location>
        <begin position="337"/>
        <end position="394"/>
    </location>
</feature>
<gene>
    <name evidence="8" type="ORF">EYW49_17245</name>
</gene>
<dbReference type="PANTHER" id="PTHR30158">
    <property type="entry name" value="ACRA/E-RELATED COMPONENT OF DRUG EFFLUX TRANSPORTER"/>
    <property type="match status" value="1"/>
</dbReference>
<dbReference type="SUPFAM" id="SSF111369">
    <property type="entry name" value="HlyD-like secretion proteins"/>
    <property type="match status" value="1"/>
</dbReference>
<feature type="domain" description="Multidrug resistance protein MdtA-like beta-barrel" evidence="6">
    <location>
        <begin position="271"/>
        <end position="326"/>
    </location>
</feature>
<accession>A0A4Q9VJ60</accession>
<dbReference type="InterPro" id="IPR058625">
    <property type="entry name" value="MdtA-like_BSH"/>
</dbReference>
<name>A0A4Q9VJ60_9HYPH</name>
<proteinExistence type="inferred from homology"/>
<evidence type="ECO:0000313" key="9">
    <source>
        <dbReference type="Proteomes" id="UP000292781"/>
    </source>
</evidence>
<protein>
    <submittedName>
        <fullName evidence="8">Efflux RND transporter periplasmic adaptor subunit</fullName>
    </submittedName>
</protein>
<dbReference type="Proteomes" id="UP000292781">
    <property type="component" value="Unassembled WGS sequence"/>
</dbReference>
<evidence type="ECO:0000259" key="4">
    <source>
        <dbReference type="Pfam" id="PF25876"/>
    </source>
</evidence>
<feature type="domain" description="Multidrug resistance protein MdtA-like barrel-sandwich hybrid" evidence="5">
    <location>
        <begin position="92"/>
        <end position="231"/>
    </location>
</feature>
<sequence length="416" mass="43449">MTPSPASLSPPNPPAARRSRTRWFLGAGVAIVAALGGAVPLFDLSASGATPKPAAPVAAALPPAVPVSVAVVERRDAAIWSDFSGRLEAVERVEVRPRVAGAIVRANFREGALVKAGDPLFAIDRAPYVAAVEGAEAQVAAARSRLDLATKEQQRSRILVGSNAVSQRELDQRVAEFQAAEANLRVATAALDTARLDLDWTEVRAPIGGRVGRIEVSAGNLVGAGAAAPVLATLVSVDPIRAVFDADEGALAAALAGLPAGVDFSTEIGRIPVEMTTQAAGAPVRRGRLQLVDNVVDLRSGTVRLRAVFDNPDGRLMPGQFARLRLGRAAPEPVIAIDEKAVGTDQDRRFVMVVGDDDTVAYRRVRLGATVEGRTLVTDGLTPGERIVVDGLQRIRPGAKVAPRAVAVATSDTTTR</sequence>
<comment type="similarity">
    <text evidence="2">Belongs to the membrane fusion protein (MFP) (TC 8.A.1) family.</text>
</comment>
<dbReference type="FunFam" id="2.40.420.20:FF:000001">
    <property type="entry name" value="Efflux RND transporter periplasmic adaptor subunit"/>
    <property type="match status" value="1"/>
</dbReference>
<dbReference type="Gene3D" id="2.40.30.170">
    <property type="match status" value="1"/>
</dbReference>
<dbReference type="Pfam" id="PF25917">
    <property type="entry name" value="BSH_RND"/>
    <property type="match status" value="1"/>
</dbReference>
<evidence type="ECO:0000256" key="2">
    <source>
        <dbReference type="ARBA" id="ARBA00009477"/>
    </source>
</evidence>
<dbReference type="InterPro" id="IPR006143">
    <property type="entry name" value="RND_pump_MFP"/>
</dbReference>
<dbReference type="Pfam" id="PF25967">
    <property type="entry name" value="RND-MFP_C"/>
    <property type="match status" value="1"/>
</dbReference>
<dbReference type="RefSeq" id="WP_131310871.1">
    <property type="nucleotide sequence ID" value="NZ_SJFN01000030.1"/>
</dbReference>